<evidence type="ECO:0000256" key="1">
    <source>
        <dbReference type="SAM" id="MobiDB-lite"/>
    </source>
</evidence>
<dbReference type="EMBL" id="JAWDGP010007571">
    <property type="protein sequence ID" value="KAK3713094.1"/>
    <property type="molecule type" value="Genomic_DNA"/>
</dbReference>
<comment type="caution">
    <text evidence="2">The sequence shown here is derived from an EMBL/GenBank/DDBJ whole genome shotgun (WGS) entry which is preliminary data.</text>
</comment>
<proteinExistence type="predicted"/>
<organism evidence="2 3">
    <name type="scientific">Elysia crispata</name>
    <name type="common">lettuce slug</name>
    <dbReference type="NCBI Taxonomy" id="231223"/>
    <lineage>
        <taxon>Eukaryota</taxon>
        <taxon>Metazoa</taxon>
        <taxon>Spiralia</taxon>
        <taxon>Lophotrochozoa</taxon>
        <taxon>Mollusca</taxon>
        <taxon>Gastropoda</taxon>
        <taxon>Heterobranchia</taxon>
        <taxon>Euthyneura</taxon>
        <taxon>Panpulmonata</taxon>
        <taxon>Sacoglossa</taxon>
        <taxon>Placobranchoidea</taxon>
        <taxon>Plakobranchidae</taxon>
        <taxon>Elysia</taxon>
    </lineage>
</organism>
<dbReference type="Proteomes" id="UP001283361">
    <property type="component" value="Unassembled WGS sequence"/>
</dbReference>
<sequence>MLGAAAVAGVLDSDQSGGHTQRLIRVEPAANKCERRQSKKELGLCGNSKLSLTFLLTLLSLSFTAKAEESYLQNGGAKGISQCTDFTHAMFQPDTPENPREDKPTSGGQQRFRSRSFPVDASWEEMYGDFYYYYPHKFVNNVLQSKIGLSPL</sequence>
<name>A0AAE1CM78_9GAST</name>
<feature type="region of interest" description="Disordered" evidence="1">
    <location>
        <begin position="89"/>
        <end position="113"/>
    </location>
</feature>
<reference evidence="2" key="1">
    <citation type="journal article" date="2023" name="G3 (Bethesda)">
        <title>A reference genome for the long-term kleptoplast-retaining sea slug Elysia crispata morphotype clarki.</title>
        <authorList>
            <person name="Eastman K.E."/>
            <person name="Pendleton A.L."/>
            <person name="Shaikh M.A."/>
            <person name="Suttiyut T."/>
            <person name="Ogas R."/>
            <person name="Tomko P."/>
            <person name="Gavelis G."/>
            <person name="Widhalm J.R."/>
            <person name="Wisecaver J.H."/>
        </authorList>
    </citation>
    <scope>NUCLEOTIDE SEQUENCE</scope>
    <source>
        <strain evidence="2">ECLA1</strain>
    </source>
</reference>
<accession>A0AAE1CM78</accession>
<dbReference type="AlphaFoldDB" id="A0AAE1CM78"/>
<evidence type="ECO:0000313" key="3">
    <source>
        <dbReference type="Proteomes" id="UP001283361"/>
    </source>
</evidence>
<keyword evidence="3" id="KW-1185">Reference proteome</keyword>
<gene>
    <name evidence="2" type="ORF">RRG08_036707</name>
</gene>
<protein>
    <submittedName>
        <fullName evidence="2">Uncharacterized protein</fullName>
    </submittedName>
</protein>
<evidence type="ECO:0000313" key="2">
    <source>
        <dbReference type="EMBL" id="KAK3713094.1"/>
    </source>
</evidence>